<dbReference type="PANTHER" id="PTHR21485">
    <property type="entry name" value="HAD SUPERFAMILY MEMBERS CMAS AND KDSC"/>
    <property type="match status" value="1"/>
</dbReference>
<dbReference type="InterPro" id="IPR036412">
    <property type="entry name" value="HAD-like_sf"/>
</dbReference>
<organism evidence="8 9">
    <name type="scientific">Candidatus Ozemobacter sibiricus</name>
    <dbReference type="NCBI Taxonomy" id="2268124"/>
    <lineage>
        <taxon>Bacteria</taxon>
        <taxon>Candidatus Ozemobacteria</taxon>
        <taxon>Candidatus Ozemobacterales</taxon>
        <taxon>Candidatus Ozemobacteraceae</taxon>
        <taxon>Candidatus Ozemobacter</taxon>
    </lineage>
</organism>
<dbReference type="SFLD" id="SFLDG01138">
    <property type="entry name" value="C1.6.2:_Deoxy-d-mannose-octulo"/>
    <property type="match status" value="1"/>
</dbReference>
<reference evidence="8 9" key="1">
    <citation type="submission" date="2018-05" db="EMBL/GenBank/DDBJ databases">
        <title>A metagenomic window into the 2 km-deep terrestrial subsurface aquifer revealed taxonomically and functionally diverse microbial community comprising novel uncultured bacterial lineages.</title>
        <authorList>
            <person name="Kadnikov V.V."/>
            <person name="Mardanov A.V."/>
            <person name="Beletsky A.V."/>
            <person name="Banks D."/>
            <person name="Pimenov N.V."/>
            <person name="Frank Y.A."/>
            <person name="Karnachuk O.V."/>
            <person name="Ravin N.V."/>
        </authorList>
    </citation>
    <scope>NUCLEOTIDE SEQUENCE [LARGE SCALE GENOMIC DNA]</scope>
    <source>
        <strain evidence="8">BY5</strain>
    </source>
</reference>
<dbReference type="Gene3D" id="3.40.50.1000">
    <property type="entry name" value="HAD superfamily/HAD-like"/>
    <property type="match status" value="1"/>
</dbReference>
<feature type="binding site" evidence="7">
    <location>
        <position position="19"/>
    </location>
    <ligand>
        <name>Mg(2+)</name>
        <dbReference type="ChEBI" id="CHEBI:18420"/>
    </ligand>
</feature>
<dbReference type="AlphaFoldDB" id="A0A367ZT25"/>
<dbReference type="NCBIfam" id="TIGR01670">
    <property type="entry name" value="KdsC-phosphatas"/>
    <property type="match status" value="1"/>
</dbReference>
<dbReference type="GO" id="GO:0008781">
    <property type="term" value="F:N-acylneuraminate cytidylyltransferase activity"/>
    <property type="evidence" value="ECO:0007669"/>
    <property type="project" value="TreeGrafter"/>
</dbReference>
<comment type="similarity">
    <text evidence="2">Belongs to the KdsC family.</text>
</comment>
<evidence type="ECO:0000256" key="1">
    <source>
        <dbReference type="ARBA" id="ARBA00001946"/>
    </source>
</evidence>
<comment type="cofactor">
    <cofactor evidence="1 7">
        <name>Mg(2+)</name>
        <dbReference type="ChEBI" id="CHEBI:18420"/>
    </cofactor>
</comment>
<evidence type="ECO:0000256" key="3">
    <source>
        <dbReference type="ARBA" id="ARBA00011881"/>
    </source>
</evidence>
<feature type="binding site" evidence="7">
    <location>
        <position position="112"/>
    </location>
    <ligand>
        <name>Mg(2+)</name>
        <dbReference type="ChEBI" id="CHEBI:18420"/>
    </ligand>
</feature>
<name>A0A367ZT25_9BACT</name>
<evidence type="ECO:0000256" key="5">
    <source>
        <dbReference type="ARBA" id="ARBA00022801"/>
    </source>
</evidence>
<evidence type="ECO:0000256" key="4">
    <source>
        <dbReference type="ARBA" id="ARBA00022723"/>
    </source>
</evidence>
<evidence type="ECO:0000256" key="6">
    <source>
        <dbReference type="ARBA" id="ARBA00022842"/>
    </source>
</evidence>
<comment type="caution">
    <text evidence="8">The sequence shown here is derived from an EMBL/GenBank/DDBJ whole genome shotgun (WGS) entry which is preliminary data.</text>
</comment>
<evidence type="ECO:0000313" key="8">
    <source>
        <dbReference type="EMBL" id="RCK81294.1"/>
    </source>
</evidence>
<accession>A0A367ZT25</accession>
<dbReference type="SUPFAM" id="SSF56784">
    <property type="entry name" value="HAD-like"/>
    <property type="match status" value="1"/>
</dbReference>
<gene>
    <name evidence="8" type="ORF">OZSIB_2163</name>
</gene>
<keyword evidence="6 7" id="KW-0460">Magnesium</keyword>
<dbReference type="Proteomes" id="UP000252355">
    <property type="component" value="Unassembled WGS sequence"/>
</dbReference>
<evidence type="ECO:0000313" key="9">
    <source>
        <dbReference type="Proteomes" id="UP000252355"/>
    </source>
</evidence>
<dbReference type="Pfam" id="PF08282">
    <property type="entry name" value="Hydrolase_3"/>
    <property type="match status" value="1"/>
</dbReference>
<proteinExistence type="inferred from homology"/>
<protein>
    <submittedName>
        <fullName evidence="8">3-deoxy-D-manno-octulosonate 8-phosphate phosphatase</fullName>
    </submittedName>
</protein>
<dbReference type="InterPro" id="IPR010023">
    <property type="entry name" value="KdsC_fam"/>
</dbReference>
<dbReference type="PIRSF" id="PIRSF006118">
    <property type="entry name" value="KDO8-P_Ptase"/>
    <property type="match status" value="1"/>
</dbReference>
<dbReference type="PANTHER" id="PTHR21485:SF3">
    <property type="entry name" value="N-ACYLNEURAMINATE CYTIDYLYLTRANSFERASE"/>
    <property type="match status" value="1"/>
</dbReference>
<sequence length="176" mass="19358">MLPSDLAGACRPVKLLLFDCDGVLTGGQIVLGNGDLDLKLFSTRDGLGIGLWHRAGYACGVVTARWSEALARRAQELKFEEVHQSTSNKRETVRAIRERRGLRREEVAYVGDDLNDLCVKHEVGLFFAPADAHPAVASRADHHLRTPGGQGAVREAIDLILTAQHRYDDLIATYLD</sequence>
<dbReference type="InterPro" id="IPR023214">
    <property type="entry name" value="HAD_sf"/>
</dbReference>
<comment type="subunit">
    <text evidence="3">Homotetramer.</text>
</comment>
<keyword evidence="4 7" id="KW-0479">Metal-binding</keyword>
<feature type="binding site" evidence="7">
    <location>
        <position position="21"/>
    </location>
    <ligand>
        <name>substrate</name>
    </ligand>
</feature>
<keyword evidence="5" id="KW-0378">Hydrolase</keyword>
<dbReference type="InterPro" id="IPR050793">
    <property type="entry name" value="CMP-NeuNAc_synthase"/>
</dbReference>
<evidence type="ECO:0000256" key="7">
    <source>
        <dbReference type="PIRSR" id="PIRSR006118-2"/>
    </source>
</evidence>
<dbReference type="GO" id="GO:0046872">
    <property type="term" value="F:metal ion binding"/>
    <property type="evidence" value="ECO:0007669"/>
    <property type="project" value="UniProtKB-KW"/>
</dbReference>
<dbReference type="SFLD" id="SFLDG01136">
    <property type="entry name" value="C1.6:_Phosphoserine_Phosphatas"/>
    <property type="match status" value="1"/>
</dbReference>
<dbReference type="SFLD" id="SFLDS00003">
    <property type="entry name" value="Haloacid_Dehalogenase"/>
    <property type="match status" value="1"/>
</dbReference>
<dbReference type="EMBL" id="QOQW01000002">
    <property type="protein sequence ID" value="RCK81294.1"/>
    <property type="molecule type" value="Genomic_DNA"/>
</dbReference>
<dbReference type="GO" id="GO:0016788">
    <property type="term" value="F:hydrolase activity, acting on ester bonds"/>
    <property type="evidence" value="ECO:0007669"/>
    <property type="project" value="InterPro"/>
</dbReference>
<evidence type="ECO:0000256" key="2">
    <source>
        <dbReference type="ARBA" id="ARBA00005893"/>
    </source>
</evidence>